<dbReference type="Proteomes" id="UP000658382">
    <property type="component" value="Unassembled WGS sequence"/>
</dbReference>
<evidence type="ECO:0000256" key="2">
    <source>
        <dbReference type="ARBA" id="ARBA00022723"/>
    </source>
</evidence>
<accession>A0A917V0A0</accession>
<protein>
    <submittedName>
        <fullName evidence="4">2-hydroxyhepta-2,4-diene-1,7-dioate isomerase</fullName>
    </submittedName>
</protein>
<dbReference type="EMBL" id="BMNQ01000066">
    <property type="protein sequence ID" value="GGK06392.1"/>
    <property type="molecule type" value="Genomic_DNA"/>
</dbReference>
<dbReference type="GO" id="GO:0019752">
    <property type="term" value="P:carboxylic acid metabolic process"/>
    <property type="evidence" value="ECO:0007669"/>
    <property type="project" value="UniProtKB-ARBA"/>
</dbReference>
<evidence type="ECO:0000256" key="1">
    <source>
        <dbReference type="ARBA" id="ARBA00010211"/>
    </source>
</evidence>
<dbReference type="InterPro" id="IPR011234">
    <property type="entry name" value="Fumarylacetoacetase-like_C"/>
</dbReference>
<evidence type="ECO:0000313" key="5">
    <source>
        <dbReference type="Proteomes" id="UP000658382"/>
    </source>
</evidence>
<dbReference type="RefSeq" id="WP_188634032.1">
    <property type="nucleotide sequence ID" value="NZ_BMNQ01000066.1"/>
</dbReference>
<name>A0A917V0A0_9BACI</name>
<proteinExistence type="inferred from homology"/>
<dbReference type="SUPFAM" id="SSF56529">
    <property type="entry name" value="FAH"/>
    <property type="match status" value="1"/>
</dbReference>
<gene>
    <name evidence="4" type="ORF">GCM10007063_31170</name>
</gene>
<organism evidence="4 5">
    <name type="scientific">Lentibacillus kapialis</name>
    <dbReference type="NCBI Taxonomy" id="340214"/>
    <lineage>
        <taxon>Bacteria</taxon>
        <taxon>Bacillati</taxon>
        <taxon>Bacillota</taxon>
        <taxon>Bacilli</taxon>
        <taxon>Bacillales</taxon>
        <taxon>Bacillaceae</taxon>
        <taxon>Lentibacillus</taxon>
    </lineage>
</organism>
<sequence length="285" mass="31524">MKLLTFRTDEGNHLGVKTEKGVIDITEMLPGVSDVKAVIRNPDQLTLVELAIREGTFPFMDEEQLDIGPCVDNPEKIVCVGLNYQKHAKESNAAIPEQPILFNKYNNALAGHKDNVNLPSDSRQVDYEVELGIVMGKEAKEVSKENALDYVFGYCSANDLSARDLQFRSNQWLLGKSLDGFCPLGPYLVTADEVENPNALDVSCTVNGEVRQQSNTKDMIFFCDEIISYMSHYMTLKPGDVILTGTPEGVILGYEESSQVWLKDGDQVAVAVEGLGKLVNVMKLK</sequence>
<keyword evidence="2" id="KW-0479">Metal-binding</keyword>
<dbReference type="GO" id="GO:0046872">
    <property type="term" value="F:metal ion binding"/>
    <property type="evidence" value="ECO:0007669"/>
    <property type="project" value="UniProtKB-KW"/>
</dbReference>
<comment type="similarity">
    <text evidence="1">Belongs to the FAH family.</text>
</comment>
<dbReference type="Pfam" id="PF01557">
    <property type="entry name" value="FAA_hydrolase"/>
    <property type="match status" value="1"/>
</dbReference>
<dbReference type="FunFam" id="3.90.850.10:FF:000002">
    <property type="entry name" value="2-hydroxyhepta-2,4-diene-1,7-dioate isomerase"/>
    <property type="match status" value="1"/>
</dbReference>
<keyword evidence="4" id="KW-0413">Isomerase</keyword>
<dbReference type="AlphaFoldDB" id="A0A917V0A0"/>
<dbReference type="PANTHER" id="PTHR42796:SF4">
    <property type="entry name" value="FUMARYLACETOACETATE HYDROLASE DOMAIN-CONTAINING PROTEIN 2A"/>
    <property type="match status" value="1"/>
</dbReference>
<dbReference type="PANTHER" id="PTHR42796">
    <property type="entry name" value="FUMARYLACETOACETATE HYDROLASE DOMAIN-CONTAINING PROTEIN 2A-RELATED"/>
    <property type="match status" value="1"/>
</dbReference>
<comment type="caution">
    <text evidence="4">The sequence shown here is derived from an EMBL/GenBank/DDBJ whole genome shotgun (WGS) entry which is preliminary data.</text>
</comment>
<keyword evidence="5" id="KW-1185">Reference proteome</keyword>
<feature type="domain" description="Fumarylacetoacetase-like C-terminal" evidence="3">
    <location>
        <begin position="76"/>
        <end position="281"/>
    </location>
</feature>
<evidence type="ECO:0000313" key="4">
    <source>
        <dbReference type="EMBL" id="GGK06392.1"/>
    </source>
</evidence>
<dbReference type="InterPro" id="IPR051121">
    <property type="entry name" value="FAH"/>
</dbReference>
<evidence type="ECO:0000259" key="3">
    <source>
        <dbReference type="Pfam" id="PF01557"/>
    </source>
</evidence>
<reference evidence="4" key="1">
    <citation type="journal article" date="2014" name="Int. J. Syst. Evol. Microbiol.">
        <title>Complete genome sequence of Corynebacterium casei LMG S-19264T (=DSM 44701T), isolated from a smear-ripened cheese.</title>
        <authorList>
            <consortium name="US DOE Joint Genome Institute (JGI-PGF)"/>
            <person name="Walter F."/>
            <person name="Albersmeier A."/>
            <person name="Kalinowski J."/>
            <person name="Ruckert C."/>
        </authorList>
    </citation>
    <scope>NUCLEOTIDE SEQUENCE</scope>
    <source>
        <strain evidence="4">JCM 12580</strain>
    </source>
</reference>
<dbReference type="InterPro" id="IPR036663">
    <property type="entry name" value="Fumarylacetoacetase_C_sf"/>
</dbReference>
<dbReference type="Gene3D" id="3.90.850.10">
    <property type="entry name" value="Fumarylacetoacetase-like, C-terminal domain"/>
    <property type="match status" value="1"/>
</dbReference>
<reference evidence="4" key="2">
    <citation type="submission" date="2020-09" db="EMBL/GenBank/DDBJ databases">
        <authorList>
            <person name="Sun Q."/>
            <person name="Ohkuma M."/>
        </authorList>
    </citation>
    <scope>NUCLEOTIDE SEQUENCE</scope>
    <source>
        <strain evidence="4">JCM 12580</strain>
    </source>
</reference>
<dbReference type="GO" id="GO:0016853">
    <property type="term" value="F:isomerase activity"/>
    <property type="evidence" value="ECO:0007669"/>
    <property type="project" value="UniProtKB-KW"/>
</dbReference>